<organism evidence="2 3">
    <name type="scientific">Chaetoceros tenuissimus</name>
    <dbReference type="NCBI Taxonomy" id="426638"/>
    <lineage>
        <taxon>Eukaryota</taxon>
        <taxon>Sar</taxon>
        <taxon>Stramenopiles</taxon>
        <taxon>Ochrophyta</taxon>
        <taxon>Bacillariophyta</taxon>
        <taxon>Coscinodiscophyceae</taxon>
        <taxon>Chaetocerotophycidae</taxon>
        <taxon>Chaetocerotales</taxon>
        <taxon>Chaetocerotaceae</taxon>
        <taxon>Chaetoceros</taxon>
    </lineage>
</organism>
<feature type="region of interest" description="Disordered" evidence="1">
    <location>
        <begin position="1"/>
        <end position="57"/>
    </location>
</feature>
<feature type="region of interest" description="Disordered" evidence="1">
    <location>
        <begin position="97"/>
        <end position="152"/>
    </location>
</feature>
<feature type="compositionally biased region" description="Polar residues" evidence="1">
    <location>
        <begin position="9"/>
        <end position="28"/>
    </location>
</feature>
<dbReference type="Proteomes" id="UP001054902">
    <property type="component" value="Unassembled WGS sequence"/>
</dbReference>
<feature type="compositionally biased region" description="Low complexity" evidence="1">
    <location>
        <begin position="38"/>
        <end position="51"/>
    </location>
</feature>
<evidence type="ECO:0000313" key="3">
    <source>
        <dbReference type="Proteomes" id="UP001054902"/>
    </source>
</evidence>
<evidence type="ECO:0000313" key="2">
    <source>
        <dbReference type="EMBL" id="GFH45008.1"/>
    </source>
</evidence>
<sequence>MDAGLDNPYFNSTPGKSTNQKENLQSKTAAMLDKEDTFSTYNSSTEFSSSEQEIHGFSSEETCDNHNNLLERDFNEAVQTGACLRLYDAAVNRRKRLDSKSRGSYIRKKKIHSPASKTHAPRVQAKQPRPTKCKSDEIQQHSNNKVDTKSTKKDETNCFSTSYTIKKVHSVRKNIMTCNSQEQGVEVALLSDDIEKSLLRVLVAHLSKPLKGESSEICQGSQIKNVVPPKRLTKKLMNEKKHEESGQRMYERAVQSQTALQKKISMAAKKEDKMLREKRRTKHVNRHSERILARKVDHQSYDKASRLSKLVRSDAVDAMVGNLMERINTLPEEYRAETLKKVLHEALSNEI</sequence>
<protein>
    <submittedName>
        <fullName evidence="2">Uncharacterized protein</fullName>
    </submittedName>
</protein>
<reference evidence="2 3" key="1">
    <citation type="journal article" date="2021" name="Sci. Rep.">
        <title>The genome of the diatom Chaetoceros tenuissimus carries an ancient integrated fragment of an extant virus.</title>
        <authorList>
            <person name="Hongo Y."/>
            <person name="Kimura K."/>
            <person name="Takaki Y."/>
            <person name="Yoshida Y."/>
            <person name="Baba S."/>
            <person name="Kobayashi G."/>
            <person name="Nagasaki K."/>
            <person name="Hano T."/>
            <person name="Tomaru Y."/>
        </authorList>
    </citation>
    <scope>NUCLEOTIDE SEQUENCE [LARGE SCALE GENOMIC DNA]</scope>
    <source>
        <strain evidence="2 3">NIES-3715</strain>
    </source>
</reference>
<feature type="compositionally biased region" description="Basic and acidic residues" evidence="1">
    <location>
        <begin position="133"/>
        <end position="152"/>
    </location>
</feature>
<proteinExistence type="predicted"/>
<gene>
    <name evidence="2" type="ORF">CTEN210_01482</name>
</gene>
<accession>A0AAD3CFQ2</accession>
<keyword evidence="3" id="KW-1185">Reference proteome</keyword>
<dbReference type="EMBL" id="BLLK01000020">
    <property type="protein sequence ID" value="GFH45008.1"/>
    <property type="molecule type" value="Genomic_DNA"/>
</dbReference>
<dbReference type="AlphaFoldDB" id="A0AAD3CFQ2"/>
<evidence type="ECO:0000256" key="1">
    <source>
        <dbReference type="SAM" id="MobiDB-lite"/>
    </source>
</evidence>
<name>A0AAD3CFQ2_9STRA</name>
<comment type="caution">
    <text evidence="2">The sequence shown here is derived from an EMBL/GenBank/DDBJ whole genome shotgun (WGS) entry which is preliminary data.</text>
</comment>